<organism evidence="4 5">
    <name type="scientific">Phyllobacterium brassicacearum</name>
    <dbReference type="NCBI Taxonomy" id="314235"/>
    <lineage>
        <taxon>Bacteria</taxon>
        <taxon>Pseudomonadati</taxon>
        <taxon>Pseudomonadota</taxon>
        <taxon>Alphaproteobacteria</taxon>
        <taxon>Hyphomicrobiales</taxon>
        <taxon>Phyllobacteriaceae</taxon>
        <taxon>Phyllobacterium</taxon>
    </lineage>
</organism>
<dbReference type="PANTHER" id="PTHR43603">
    <property type="entry name" value="COBW DOMAIN-CONTAINING PROTEIN DDB_G0274527"/>
    <property type="match status" value="1"/>
</dbReference>
<dbReference type="Pfam" id="PF07683">
    <property type="entry name" value="CobW_C"/>
    <property type="match status" value="1"/>
</dbReference>
<comment type="caution">
    <text evidence="4">The sequence shown here is derived from an EMBL/GenBank/DDBJ whole genome shotgun (WGS) entry which is preliminary data.</text>
</comment>
<name>A0A2P7BP52_9HYPH</name>
<keyword evidence="5" id="KW-1185">Reference proteome</keyword>
<keyword evidence="1" id="KW-0547">Nucleotide-binding</keyword>
<dbReference type="SMART" id="SM00833">
    <property type="entry name" value="CobW_C"/>
    <property type="match status" value="1"/>
</dbReference>
<proteinExistence type="predicted"/>
<dbReference type="PANTHER" id="PTHR43603:SF1">
    <property type="entry name" value="ZINC-REGULATED GTPASE METALLOPROTEIN ACTIVATOR 1"/>
    <property type="match status" value="1"/>
</dbReference>
<accession>A0A2P7BP52</accession>
<dbReference type="OrthoDB" id="9808822at2"/>
<reference evidence="5" key="1">
    <citation type="submission" date="2017-11" db="EMBL/GenBank/DDBJ databases">
        <authorList>
            <person name="Kuznetsova I."/>
            <person name="Sazanova A."/>
            <person name="Chirak E."/>
            <person name="Safronova V."/>
            <person name="Willems A."/>
        </authorList>
    </citation>
    <scope>NUCLEOTIDE SEQUENCE [LARGE SCALE GENOMIC DNA]</scope>
    <source>
        <strain evidence="5">STM 196</strain>
    </source>
</reference>
<feature type="domain" description="CobW C-terminal" evidence="3">
    <location>
        <begin position="42"/>
        <end position="157"/>
    </location>
</feature>
<dbReference type="InterPro" id="IPR051927">
    <property type="entry name" value="Zn_Chap_cDPG_Synth"/>
</dbReference>
<evidence type="ECO:0000259" key="3">
    <source>
        <dbReference type="SMART" id="SM00833"/>
    </source>
</evidence>
<dbReference type="EMBL" id="PGGO01000010">
    <property type="protein sequence ID" value="PSH68250.1"/>
    <property type="molecule type" value="Genomic_DNA"/>
</dbReference>
<sequence>MSFPKGTQDEILRVGNAERHPLWFKELYGFKDHVPETEEYGIQRFVYRARRHFHPGTFNAFINQTWPGLIRAKGHFWLATRPDWVGEFSLAGAIARSTPLGRWWAAVPKDCWPDDPEWQRMFERNWDALWGDRRQELVFIGTGIDEAAIRAALDSCLIADTHFDPRAWRGQKDPSGRKPNARVK</sequence>
<dbReference type="AlphaFoldDB" id="A0A2P7BP52"/>
<dbReference type="InterPro" id="IPR011629">
    <property type="entry name" value="CobW-like_C"/>
</dbReference>
<evidence type="ECO:0000256" key="1">
    <source>
        <dbReference type="ARBA" id="ARBA00022741"/>
    </source>
</evidence>
<protein>
    <submittedName>
        <fullName evidence="4">Cobalamin biosynthesis protein</fullName>
    </submittedName>
</protein>
<dbReference type="InterPro" id="IPR036627">
    <property type="entry name" value="CobW-likC_sf"/>
</dbReference>
<gene>
    <name evidence="4" type="ORF">CU102_15185</name>
</gene>
<evidence type="ECO:0000313" key="4">
    <source>
        <dbReference type="EMBL" id="PSH68250.1"/>
    </source>
</evidence>
<dbReference type="GO" id="GO:0000166">
    <property type="term" value="F:nucleotide binding"/>
    <property type="evidence" value="ECO:0007669"/>
    <property type="project" value="UniProtKB-KW"/>
</dbReference>
<dbReference type="Gene3D" id="3.30.1220.10">
    <property type="entry name" value="CobW-like, C-terminal domain"/>
    <property type="match status" value="1"/>
</dbReference>
<dbReference type="Proteomes" id="UP000241444">
    <property type="component" value="Unassembled WGS sequence"/>
</dbReference>
<keyword evidence="2" id="KW-0143">Chaperone</keyword>
<evidence type="ECO:0000256" key="2">
    <source>
        <dbReference type="ARBA" id="ARBA00023186"/>
    </source>
</evidence>
<dbReference type="SUPFAM" id="SSF90002">
    <property type="entry name" value="Hypothetical protein YjiA, C-terminal domain"/>
    <property type="match status" value="1"/>
</dbReference>
<evidence type="ECO:0000313" key="5">
    <source>
        <dbReference type="Proteomes" id="UP000241444"/>
    </source>
</evidence>